<dbReference type="GeneID" id="300295359"/>
<comment type="caution">
    <text evidence="3">The sequence shown here is derived from an EMBL/GenBank/DDBJ whole genome shotgun (WGS) entry which is preliminary data.</text>
</comment>
<keyword evidence="1" id="KW-1133">Transmembrane helix</keyword>
<evidence type="ECO:0000256" key="1">
    <source>
        <dbReference type="SAM" id="Phobius"/>
    </source>
</evidence>
<dbReference type="EMBL" id="JACHJC010000001">
    <property type="protein sequence ID" value="MBB5114989.1"/>
    <property type="molecule type" value="Genomic_DNA"/>
</dbReference>
<sequence length="470" mass="49621">MRRLRQLAQRTPPGRERYIDLLRAVAIAMVVLGHWGVTAIGYDDGRPAGHSALADLRWAWPLTWVAQVMPVFFLVGGYANAASLASRRRRGGSATGWLVDRSARLVRPTTVLLLVLAVGAGIATLRGADATQVRAVVWFATIPLWFLVAYVAVVALTPPMYALHRRFGLAVPVVLVGLVALGDLGRLLGPAVLADGNYLFGWLAVHQLGFAWYDAARADTRRTGDATSGDDRVDAGGTGLLRRGLPLSRRAGALLLGGGLVALVLLTTAGPYPVAMLHVPGERLDNAAPPSLALMAAAAAQLGLVLLLRRPAGRWLRRSGPWQAVLAVNAVVLTLFLWHLTAAVLLVGLLDALGVLPTPPVGSAAWWTWRVPWLLALAAVLAVLVAVFGPVEARTRRPTATGPAGAGRRRLRAGLALAGYAGVLVGLLLNSLAPKTAPEPLGLPAPALVAYLAGAGLLWLLRSGREDRPD</sequence>
<evidence type="ECO:0000259" key="2">
    <source>
        <dbReference type="Pfam" id="PF01757"/>
    </source>
</evidence>
<feature type="transmembrane region" description="Helical" evidence="1">
    <location>
        <begin position="196"/>
        <end position="213"/>
    </location>
</feature>
<accession>A0ABR6MHY3</accession>
<keyword evidence="1" id="KW-0812">Transmembrane</keyword>
<evidence type="ECO:0000313" key="4">
    <source>
        <dbReference type="Proteomes" id="UP000618986"/>
    </source>
</evidence>
<feature type="transmembrane region" description="Helical" evidence="1">
    <location>
        <begin position="370"/>
        <end position="391"/>
    </location>
</feature>
<keyword evidence="1" id="KW-0472">Membrane</keyword>
<reference evidence="3 4" key="1">
    <citation type="submission" date="2020-08" db="EMBL/GenBank/DDBJ databases">
        <title>Sequencing the genomes of 1000 actinobacteria strains.</title>
        <authorList>
            <person name="Klenk H.-P."/>
        </authorList>
    </citation>
    <scope>NUCLEOTIDE SEQUENCE [LARGE SCALE GENOMIC DNA]</scope>
    <source>
        <strain evidence="3 4">DSM 43036</strain>
    </source>
</reference>
<dbReference type="Proteomes" id="UP000618986">
    <property type="component" value="Unassembled WGS sequence"/>
</dbReference>
<feature type="transmembrane region" description="Helical" evidence="1">
    <location>
        <begin position="441"/>
        <end position="461"/>
    </location>
</feature>
<proteinExistence type="predicted"/>
<feature type="transmembrane region" description="Helical" evidence="1">
    <location>
        <begin position="324"/>
        <end position="350"/>
    </location>
</feature>
<evidence type="ECO:0000313" key="3">
    <source>
        <dbReference type="EMBL" id="MBB5114989.1"/>
    </source>
</evidence>
<name>A0ABR6MHY3_MICEC</name>
<feature type="transmembrane region" description="Helical" evidence="1">
    <location>
        <begin position="62"/>
        <end position="84"/>
    </location>
</feature>
<dbReference type="InterPro" id="IPR002656">
    <property type="entry name" value="Acyl_transf_3_dom"/>
</dbReference>
<feature type="domain" description="Acyltransferase 3" evidence="2">
    <location>
        <begin position="17"/>
        <end position="386"/>
    </location>
</feature>
<keyword evidence="4" id="KW-1185">Reference proteome</keyword>
<feature type="transmembrane region" description="Helical" evidence="1">
    <location>
        <begin position="292"/>
        <end position="312"/>
    </location>
</feature>
<feature type="transmembrane region" description="Helical" evidence="1">
    <location>
        <begin position="167"/>
        <end position="184"/>
    </location>
</feature>
<protein>
    <submittedName>
        <fullName evidence="3">Nitrogen fixation-related uncharacterized protein</fullName>
    </submittedName>
</protein>
<dbReference type="RefSeq" id="WP_184686714.1">
    <property type="nucleotide sequence ID" value="NZ_JACHJC010000001.1"/>
</dbReference>
<feature type="transmembrane region" description="Helical" evidence="1">
    <location>
        <begin position="135"/>
        <end position="155"/>
    </location>
</feature>
<dbReference type="Pfam" id="PF01757">
    <property type="entry name" value="Acyl_transf_3"/>
    <property type="match status" value="1"/>
</dbReference>
<gene>
    <name evidence="3" type="ORF">FHU28_004828</name>
</gene>
<feature type="transmembrane region" description="Helical" evidence="1">
    <location>
        <begin position="105"/>
        <end position="123"/>
    </location>
</feature>
<feature type="transmembrane region" description="Helical" evidence="1">
    <location>
        <begin position="411"/>
        <end position="429"/>
    </location>
</feature>
<feature type="transmembrane region" description="Helical" evidence="1">
    <location>
        <begin position="21"/>
        <end position="42"/>
    </location>
</feature>
<feature type="transmembrane region" description="Helical" evidence="1">
    <location>
        <begin position="251"/>
        <end position="272"/>
    </location>
</feature>
<organism evidence="3 4">
    <name type="scientific">Micromonospora echinospora</name>
    <name type="common">Micromonospora purpurea</name>
    <dbReference type="NCBI Taxonomy" id="1877"/>
    <lineage>
        <taxon>Bacteria</taxon>
        <taxon>Bacillati</taxon>
        <taxon>Actinomycetota</taxon>
        <taxon>Actinomycetes</taxon>
        <taxon>Micromonosporales</taxon>
        <taxon>Micromonosporaceae</taxon>
        <taxon>Micromonospora</taxon>
    </lineage>
</organism>